<comment type="caution">
    <text evidence="3">The sequence shown here is derived from an EMBL/GenBank/DDBJ whole genome shotgun (WGS) entry which is preliminary data.</text>
</comment>
<dbReference type="Proteomes" id="UP001501480">
    <property type="component" value="Unassembled WGS sequence"/>
</dbReference>
<dbReference type="PANTHER" id="PTHR33376:SF15">
    <property type="entry name" value="BLL6794 PROTEIN"/>
    <property type="match status" value="1"/>
</dbReference>
<dbReference type="Gene3D" id="3.40.190.170">
    <property type="entry name" value="Bacterial extracellular solute-binding protein, family 7"/>
    <property type="match status" value="1"/>
</dbReference>
<feature type="signal peptide" evidence="2">
    <location>
        <begin position="1"/>
        <end position="20"/>
    </location>
</feature>
<accession>A0ABN2VVF3</accession>
<evidence type="ECO:0000256" key="2">
    <source>
        <dbReference type="SAM" id="SignalP"/>
    </source>
</evidence>
<feature type="chain" id="PRO_5046608548" evidence="2">
    <location>
        <begin position="21"/>
        <end position="367"/>
    </location>
</feature>
<sequence length="367" mass="39662">MSPTKILATGVAAACLAVTAACGSGGGSDDTVTLRVATGLSEQHAWWSDSMVPWMDRVEELTDGQVTFQSFTGGELVEVPDEVEAIQNGTVDVALILPIYTPDQFPMAEVTMLPVSESDTLIGSEAWRALVESDVELGDGKTYYESQFGDQGIKAFPVSTTQEYSISTTGQELDSVAAVQGLSLRTPSRIHEIYASKIGVNSVTIPAVEMFDALSRGAFDGSFYSVADWSGYGFQDLFEYTLTGLDAGHFNGLIGMTQDRWDSLPADVQDAMTQAHDEIFTPGAQEWVDRSDEMIEYNEERGGQFVDLSTLDQSVQDLMLDGVEATWQDYIDLLEADGLPGTDVATLWRDLLVEAGGSVPEPIQDLG</sequence>
<reference evidence="3 4" key="1">
    <citation type="journal article" date="2019" name="Int. J. Syst. Evol. Microbiol.">
        <title>The Global Catalogue of Microorganisms (GCM) 10K type strain sequencing project: providing services to taxonomists for standard genome sequencing and annotation.</title>
        <authorList>
            <consortium name="The Broad Institute Genomics Platform"/>
            <consortium name="The Broad Institute Genome Sequencing Center for Infectious Disease"/>
            <person name="Wu L."/>
            <person name="Ma J."/>
        </authorList>
    </citation>
    <scope>NUCLEOTIDE SEQUENCE [LARGE SCALE GENOMIC DNA]</scope>
    <source>
        <strain evidence="3 4">JCM 15749</strain>
    </source>
</reference>
<dbReference type="NCBIfam" id="NF037995">
    <property type="entry name" value="TRAP_S1"/>
    <property type="match status" value="1"/>
</dbReference>
<organism evidence="3 4">
    <name type="scientific">Aeromicrobium halocynthiae</name>
    <dbReference type="NCBI Taxonomy" id="560557"/>
    <lineage>
        <taxon>Bacteria</taxon>
        <taxon>Bacillati</taxon>
        <taxon>Actinomycetota</taxon>
        <taxon>Actinomycetes</taxon>
        <taxon>Propionibacteriales</taxon>
        <taxon>Nocardioidaceae</taxon>
        <taxon>Aeromicrobium</taxon>
    </lineage>
</organism>
<dbReference type="EMBL" id="BAAAPY010000002">
    <property type="protein sequence ID" value="GAA2074124.1"/>
    <property type="molecule type" value="Genomic_DNA"/>
</dbReference>
<dbReference type="PANTHER" id="PTHR33376">
    <property type="match status" value="1"/>
</dbReference>
<evidence type="ECO:0000313" key="4">
    <source>
        <dbReference type="Proteomes" id="UP001501480"/>
    </source>
</evidence>
<dbReference type="InterPro" id="IPR018389">
    <property type="entry name" value="DctP_fam"/>
</dbReference>
<keyword evidence="4" id="KW-1185">Reference proteome</keyword>
<dbReference type="Pfam" id="PF03480">
    <property type="entry name" value="DctP"/>
    <property type="match status" value="1"/>
</dbReference>
<dbReference type="RefSeq" id="WP_344325520.1">
    <property type="nucleotide sequence ID" value="NZ_BAAAPY010000002.1"/>
</dbReference>
<evidence type="ECO:0000313" key="3">
    <source>
        <dbReference type="EMBL" id="GAA2074124.1"/>
    </source>
</evidence>
<proteinExistence type="predicted"/>
<protein>
    <submittedName>
        <fullName evidence="3">TRAP transporter substrate-binding protein</fullName>
    </submittedName>
</protein>
<name>A0ABN2VVF3_9ACTN</name>
<dbReference type="PROSITE" id="PS51257">
    <property type="entry name" value="PROKAR_LIPOPROTEIN"/>
    <property type="match status" value="1"/>
</dbReference>
<dbReference type="InterPro" id="IPR038404">
    <property type="entry name" value="TRAP_DctP_sf"/>
</dbReference>
<keyword evidence="1 2" id="KW-0732">Signal</keyword>
<evidence type="ECO:0000256" key="1">
    <source>
        <dbReference type="ARBA" id="ARBA00022729"/>
    </source>
</evidence>
<gene>
    <name evidence="3" type="ORF">GCM10009821_10880</name>
</gene>